<keyword evidence="3" id="KW-0378">Hydrolase</keyword>
<feature type="domain" description="Dihydroorotase catalytic" evidence="2">
    <location>
        <begin position="53"/>
        <end position="239"/>
    </location>
</feature>
<dbReference type="EC" id="3.5.2.3" evidence="3"/>
<dbReference type="Gene3D" id="3.20.20.140">
    <property type="entry name" value="Metal-dependent hydrolases"/>
    <property type="match status" value="1"/>
</dbReference>
<dbReference type="InterPro" id="IPR004722">
    <property type="entry name" value="DHOase"/>
</dbReference>
<organism evidence="3 4">
    <name type="scientific">Methylomarinum roseum</name>
    <dbReference type="NCBI Taxonomy" id="3067653"/>
    <lineage>
        <taxon>Bacteria</taxon>
        <taxon>Pseudomonadati</taxon>
        <taxon>Pseudomonadota</taxon>
        <taxon>Gammaproteobacteria</taxon>
        <taxon>Methylococcales</taxon>
        <taxon>Methylococcaceae</taxon>
        <taxon>Methylomarinum</taxon>
    </lineage>
</organism>
<dbReference type="SUPFAM" id="SSF51338">
    <property type="entry name" value="Composite domain of metallo-dependent hydrolases"/>
    <property type="match status" value="1"/>
</dbReference>
<name>A0AAU7NXI4_9GAMM</name>
<dbReference type="GO" id="GO:0004151">
    <property type="term" value="F:dihydroorotase activity"/>
    <property type="evidence" value="ECO:0007669"/>
    <property type="project" value="UniProtKB-EC"/>
</dbReference>
<dbReference type="KEGG" id="mech:Q9L42_006145"/>
<dbReference type="InterPro" id="IPR050138">
    <property type="entry name" value="DHOase/Allantoinase_Hydrolase"/>
</dbReference>
<dbReference type="InterPro" id="IPR032466">
    <property type="entry name" value="Metal_Hydrolase"/>
</dbReference>
<dbReference type="NCBIfam" id="TIGR00857">
    <property type="entry name" value="pyrC_multi"/>
    <property type="match status" value="1"/>
</dbReference>
<dbReference type="GO" id="GO:0004038">
    <property type="term" value="F:allantoinase activity"/>
    <property type="evidence" value="ECO:0007669"/>
    <property type="project" value="TreeGrafter"/>
</dbReference>
<evidence type="ECO:0000256" key="1">
    <source>
        <dbReference type="ARBA" id="ARBA00022975"/>
    </source>
</evidence>
<sequence length="425" mass="45865">MSKIAIRNGRIIDPANQRDRIGSLYIADGKILSLSDEVADFTPDQIIDAQNQIVSPGFIDLSVRLREPGHTRKGNIQSETRAAAAAGVTSLCLPPDTKPVIDTPAVAEYIKDKAEKAGYEQIYPIGALTQRLAGAELSSMFALKQAGCIAVSNADIPLANLQILRRAMEYADSHDLLLIYHANEPSLHAGGCAHDGAVASRYGLPGIPSAAETVAVAQCLELAKLTGCRVHFSRLSCKGSVIKIQQAKKYGLNVSADVAVHQLHLTEDDMTPFDSAYHVDPPLRTQSDLQFLREGLANGTLDAICSDHQPHDIDAKLGAFPETEAGASTLETLLPLTLQLSRQNAIDLSQAIAALTLKPANILGLPLGALTPGLQADICIFDPNETWRVQQENWRSAGRNTPYWNKPQQGKVTYTIQAGRIIYPN</sequence>
<dbReference type="PANTHER" id="PTHR43668:SF2">
    <property type="entry name" value="ALLANTOINASE"/>
    <property type="match status" value="1"/>
</dbReference>
<dbReference type="NCBIfam" id="NF005791">
    <property type="entry name" value="PRK07627.1"/>
    <property type="match status" value="1"/>
</dbReference>
<gene>
    <name evidence="3" type="ORF">Q9L42_006145</name>
</gene>
<dbReference type="RefSeq" id="WP_305909300.1">
    <property type="nucleotide sequence ID" value="NZ_CP157743.1"/>
</dbReference>
<protein>
    <submittedName>
        <fullName evidence="3">Dihydroorotase</fullName>
        <ecNumber evidence="3">3.5.2.3</ecNumber>
    </submittedName>
</protein>
<accession>A0AAU7NXI4</accession>
<dbReference type="GO" id="GO:0046872">
    <property type="term" value="F:metal ion binding"/>
    <property type="evidence" value="ECO:0007669"/>
    <property type="project" value="InterPro"/>
</dbReference>
<dbReference type="SUPFAM" id="SSF51556">
    <property type="entry name" value="Metallo-dependent hydrolases"/>
    <property type="match status" value="1"/>
</dbReference>
<evidence type="ECO:0000259" key="2">
    <source>
        <dbReference type="Pfam" id="PF12890"/>
    </source>
</evidence>
<dbReference type="InterPro" id="IPR011059">
    <property type="entry name" value="Metal-dep_hydrolase_composite"/>
</dbReference>
<dbReference type="EMBL" id="CP157743">
    <property type="protein sequence ID" value="XBS21702.1"/>
    <property type="molecule type" value="Genomic_DNA"/>
</dbReference>
<evidence type="ECO:0000313" key="4">
    <source>
        <dbReference type="Proteomes" id="UP001225378"/>
    </source>
</evidence>
<keyword evidence="4" id="KW-1185">Reference proteome</keyword>
<dbReference type="GO" id="GO:0006145">
    <property type="term" value="P:purine nucleobase catabolic process"/>
    <property type="evidence" value="ECO:0007669"/>
    <property type="project" value="TreeGrafter"/>
</dbReference>
<dbReference type="GO" id="GO:0005737">
    <property type="term" value="C:cytoplasm"/>
    <property type="evidence" value="ECO:0007669"/>
    <property type="project" value="TreeGrafter"/>
</dbReference>
<evidence type="ECO:0000313" key="3">
    <source>
        <dbReference type="EMBL" id="XBS21702.1"/>
    </source>
</evidence>
<keyword evidence="1" id="KW-0665">Pyrimidine biosynthesis</keyword>
<dbReference type="GO" id="GO:0006221">
    <property type="term" value="P:pyrimidine nucleotide biosynthetic process"/>
    <property type="evidence" value="ECO:0007669"/>
    <property type="project" value="UniProtKB-KW"/>
</dbReference>
<proteinExistence type="predicted"/>
<dbReference type="AlphaFoldDB" id="A0AAU7NXI4"/>
<dbReference type="InterPro" id="IPR024403">
    <property type="entry name" value="DHOase_cat"/>
</dbReference>
<dbReference type="CDD" id="cd01317">
    <property type="entry name" value="DHOase_IIa"/>
    <property type="match status" value="1"/>
</dbReference>
<dbReference type="Gene3D" id="2.30.40.10">
    <property type="entry name" value="Urease, subunit C, domain 1"/>
    <property type="match status" value="1"/>
</dbReference>
<dbReference type="PANTHER" id="PTHR43668">
    <property type="entry name" value="ALLANTOINASE"/>
    <property type="match status" value="1"/>
</dbReference>
<reference evidence="3 4" key="1">
    <citation type="journal article" date="2024" name="Microbiology">
        <title>Methylomarinum rosea sp. nov., a novel halophilic methanotrophic bacterium from the hypersaline Lake Elton.</title>
        <authorList>
            <person name="Suleimanov R.Z."/>
            <person name="Oshkin I.Y."/>
            <person name="Danilova O.V."/>
            <person name="Suzina N.E."/>
            <person name="Dedysh S.N."/>
        </authorList>
    </citation>
    <scope>NUCLEOTIDE SEQUENCE [LARGE SCALE GENOMIC DNA]</scope>
    <source>
        <strain evidence="3 4">Ch1-1</strain>
    </source>
</reference>
<dbReference type="Proteomes" id="UP001225378">
    <property type="component" value="Chromosome"/>
</dbReference>
<dbReference type="Pfam" id="PF12890">
    <property type="entry name" value="DHOase"/>
    <property type="match status" value="1"/>
</dbReference>